<evidence type="ECO:0000256" key="1">
    <source>
        <dbReference type="ARBA" id="ARBA00010481"/>
    </source>
</evidence>
<dbReference type="GO" id="GO:0009969">
    <property type="term" value="P:xyloglucan biosynthetic process"/>
    <property type="evidence" value="ECO:0007669"/>
    <property type="project" value="TreeGrafter"/>
</dbReference>
<protein>
    <recommendedName>
        <fullName evidence="7">Fucosyltransferase</fullName>
        <ecNumber evidence="7">2.4.1.-</ecNumber>
    </recommendedName>
</protein>
<dbReference type="EC" id="2.4.1.-" evidence="7"/>
<keyword evidence="6 7" id="KW-0961">Cell wall biogenesis/degradation</keyword>
<evidence type="ECO:0000256" key="5">
    <source>
        <dbReference type="ARBA" id="ARBA00023180"/>
    </source>
</evidence>
<dbReference type="Proteomes" id="UP001141552">
    <property type="component" value="Unassembled WGS sequence"/>
</dbReference>
<comment type="subcellular location">
    <subcellularLocation>
        <location evidence="7">Golgi apparatus</location>
        <location evidence="7">Golgi stack membrane</location>
        <topology evidence="7">Single-pass type II membrane protein</topology>
    </subcellularLocation>
</comment>
<comment type="function">
    <text evidence="7">May be involved in cell wall biosynthesis.</text>
</comment>
<dbReference type="PANTHER" id="PTHR31889">
    <property type="entry name" value="FUCOSYLTRANSFERASE 2-RELATED"/>
    <property type="match status" value="1"/>
</dbReference>
<dbReference type="Gene3D" id="3.40.50.11340">
    <property type="match status" value="1"/>
</dbReference>
<evidence type="ECO:0000256" key="7">
    <source>
        <dbReference type="RuleBase" id="RU367004"/>
    </source>
</evidence>
<evidence type="ECO:0000256" key="4">
    <source>
        <dbReference type="ARBA" id="ARBA00023034"/>
    </source>
</evidence>
<sequence length="275" mass="31228">MYDPSQKTSPPNIVPTVENLSGSAEATRKLLPVMDGSEDLAFLMECYTSLQIHINANLLCLEYWWIGGGGVEQHKRSTAPTNRDGGGRGSRGRGGYRGRDDKLLGGLLASGFDEGSCLSRYQSVLYRKNSLHKPSPYLISKLRKYEDLHRRCGPYTESYNRTLKKLETQYMKNSSTGDCNYIVWLRLNGLGNRIITMVSAFLYALLTNRVLLVDYGTDMDDLFCEPFPKTTWRLPEDFPVFDASRKDFPFWDDFDCYGTLLQKNNRSTSNLLPPL</sequence>
<evidence type="ECO:0000256" key="2">
    <source>
        <dbReference type="ARBA" id="ARBA00022676"/>
    </source>
</evidence>
<reference evidence="9" key="2">
    <citation type="journal article" date="2023" name="Plants (Basel)">
        <title>Annotation of the Turnera subulata (Passifloraceae) Draft Genome Reveals the S-Locus Evolved after the Divergence of Turneroideae from Passifloroideae in a Stepwise Manner.</title>
        <authorList>
            <person name="Henning P.M."/>
            <person name="Roalson E.H."/>
            <person name="Mir W."/>
            <person name="McCubbin A.G."/>
            <person name="Shore J.S."/>
        </authorList>
    </citation>
    <scope>NUCLEOTIDE SEQUENCE</scope>
    <source>
        <strain evidence="9">F60SS</strain>
    </source>
</reference>
<dbReference type="InterPro" id="IPR004938">
    <property type="entry name" value="XG_FTase"/>
</dbReference>
<keyword evidence="5" id="KW-0325">Glycoprotein</keyword>
<keyword evidence="3 7" id="KW-0808">Transferase</keyword>
<comment type="similarity">
    <text evidence="1 7">Belongs to the glycosyltransferase 37 family.</text>
</comment>
<dbReference type="GO" id="GO:0042546">
    <property type="term" value="P:cell wall biogenesis"/>
    <property type="evidence" value="ECO:0007669"/>
    <property type="project" value="InterPro"/>
</dbReference>
<evidence type="ECO:0000256" key="6">
    <source>
        <dbReference type="ARBA" id="ARBA00023316"/>
    </source>
</evidence>
<dbReference type="PANTHER" id="PTHR31889:SF52">
    <property type="entry name" value="FUCOSYLTRANSFERASE"/>
    <property type="match status" value="1"/>
</dbReference>
<keyword evidence="2 7" id="KW-0328">Glycosyltransferase</keyword>
<name>A0A9Q0JMS0_9ROSI</name>
<gene>
    <name evidence="9" type="ORF">Tsubulata_038581</name>
</gene>
<feature type="region of interest" description="Disordered" evidence="8">
    <location>
        <begin position="73"/>
        <end position="98"/>
    </location>
</feature>
<dbReference type="GO" id="GO:0032580">
    <property type="term" value="C:Golgi cisterna membrane"/>
    <property type="evidence" value="ECO:0007669"/>
    <property type="project" value="UniProtKB-SubCell"/>
</dbReference>
<evidence type="ECO:0000256" key="3">
    <source>
        <dbReference type="ARBA" id="ARBA00022679"/>
    </source>
</evidence>
<dbReference type="GO" id="GO:0008107">
    <property type="term" value="F:galactoside 2-alpha-L-fucosyltransferase activity"/>
    <property type="evidence" value="ECO:0007669"/>
    <property type="project" value="InterPro"/>
</dbReference>
<keyword evidence="10" id="KW-1185">Reference proteome</keyword>
<comment type="caution">
    <text evidence="9">The sequence shown here is derived from an EMBL/GenBank/DDBJ whole genome shotgun (WGS) entry which is preliminary data.</text>
</comment>
<dbReference type="OrthoDB" id="1734695at2759"/>
<evidence type="ECO:0000313" key="9">
    <source>
        <dbReference type="EMBL" id="KAJ4847394.1"/>
    </source>
</evidence>
<organism evidence="9 10">
    <name type="scientific">Turnera subulata</name>
    <dbReference type="NCBI Taxonomy" id="218843"/>
    <lineage>
        <taxon>Eukaryota</taxon>
        <taxon>Viridiplantae</taxon>
        <taxon>Streptophyta</taxon>
        <taxon>Embryophyta</taxon>
        <taxon>Tracheophyta</taxon>
        <taxon>Spermatophyta</taxon>
        <taxon>Magnoliopsida</taxon>
        <taxon>eudicotyledons</taxon>
        <taxon>Gunneridae</taxon>
        <taxon>Pentapetalae</taxon>
        <taxon>rosids</taxon>
        <taxon>fabids</taxon>
        <taxon>Malpighiales</taxon>
        <taxon>Passifloraceae</taxon>
        <taxon>Turnera</taxon>
    </lineage>
</organism>
<evidence type="ECO:0000313" key="10">
    <source>
        <dbReference type="Proteomes" id="UP001141552"/>
    </source>
</evidence>
<reference evidence="9" key="1">
    <citation type="submission" date="2022-02" db="EMBL/GenBank/DDBJ databases">
        <authorList>
            <person name="Henning P.M."/>
            <person name="McCubbin A.G."/>
            <person name="Shore J.S."/>
        </authorList>
    </citation>
    <scope>NUCLEOTIDE SEQUENCE</scope>
    <source>
        <strain evidence="9">F60SS</strain>
        <tissue evidence="9">Leaves</tissue>
    </source>
</reference>
<dbReference type="FunFam" id="3.40.50.11340:FF:000005">
    <property type="entry name" value="Galactoside 2-alpha-L-fucosyltransferase"/>
    <property type="match status" value="1"/>
</dbReference>
<dbReference type="EMBL" id="JAKUCV010001179">
    <property type="protein sequence ID" value="KAJ4847394.1"/>
    <property type="molecule type" value="Genomic_DNA"/>
</dbReference>
<dbReference type="GO" id="GO:0071555">
    <property type="term" value="P:cell wall organization"/>
    <property type="evidence" value="ECO:0007669"/>
    <property type="project" value="UniProtKB-UniRule"/>
</dbReference>
<keyword evidence="4 7" id="KW-0333">Golgi apparatus</keyword>
<dbReference type="AlphaFoldDB" id="A0A9Q0JMS0"/>
<accession>A0A9Q0JMS0</accession>
<dbReference type="Pfam" id="PF03254">
    <property type="entry name" value="XG_FTase"/>
    <property type="match status" value="1"/>
</dbReference>
<evidence type="ECO:0000256" key="8">
    <source>
        <dbReference type="SAM" id="MobiDB-lite"/>
    </source>
</evidence>
<proteinExistence type="inferred from homology"/>